<name>A0ABS6S0Y0_9BACT</name>
<evidence type="ECO:0000259" key="1">
    <source>
        <dbReference type="Pfam" id="PF07883"/>
    </source>
</evidence>
<gene>
    <name evidence="2" type="ORF">HWQ67_13060</name>
</gene>
<protein>
    <submittedName>
        <fullName evidence="2">Cupin domain-containing protein</fullName>
    </submittedName>
</protein>
<evidence type="ECO:0000313" key="3">
    <source>
        <dbReference type="Proteomes" id="UP001196980"/>
    </source>
</evidence>
<dbReference type="Proteomes" id="UP001196980">
    <property type="component" value="Unassembled WGS sequence"/>
</dbReference>
<dbReference type="PANTHER" id="PTHR36114">
    <property type="entry name" value="16.7 KDA PROTEIN IN WHIE LOCUS"/>
    <property type="match status" value="1"/>
</dbReference>
<accession>A0ABS6S0Y0</accession>
<dbReference type="InterPro" id="IPR052044">
    <property type="entry name" value="PKS_Associated_Protein"/>
</dbReference>
<evidence type="ECO:0000313" key="2">
    <source>
        <dbReference type="EMBL" id="MBV6342514.1"/>
    </source>
</evidence>
<organism evidence="2 3">
    <name type="scientific">Candidatus Magnetobacterium casense</name>
    <dbReference type="NCBI Taxonomy" id="1455061"/>
    <lineage>
        <taxon>Bacteria</taxon>
        <taxon>Pseudomonadati</taxon>
        <taxon>Nitrospirota</taxon>
        <taxon>Thermodesulfovibrionia</taxon>
        <taxon>Thermodesulfovibrionales</taxon>
        <taxon>Candidatus Magnetobacteriaceae</taxon>
        <taxon>Candidatus Magnetobacterium</taxon>
    </lineage>
</organism>
<sequence>MKTVYKDIIPYITKDGSEIRELLHPWYHGDMGLSVAEAVVHAGCATALHRHMAAGEVYHVTGGRGTMTLDNMCFDIETGDTVYIKPATLHCVKNTHDTPLRILCICHPPYSHDDTELA</sequence>
<reference evidence="2 3" key="1">
    <citation type="journal article" date="2020" name="J Geophys Res Biogeosci">
        <title>Magnetotaxis as an Adaptation to Enable Bacterial Shuttling of Microbial Sulfur and Sulfur Cycling Across Aquatic Oxic#Anoxic Interfaces.</title>
        <authorList>
            <person name="Li J."/>
            <person name="Liu P."/>
            <person name="Wang J."/>
            <person name="Roberts A.P."/>
            <person name="Pan Y."/>
        </authorList>
    </citation>
    <scope>NUCLEOTIDE SEQUENCE [LARGE SCALE GENOMIC DNA]</scope>
    <source>
        <strain evidence="2 3">MYR-1_YQ</strain>
    </source>
</reference>
<dbReference type="InterPro" id="IPR013096">
    <property type="entry name" value="Cupin_2"/>
</dbReference>
<proteinExistence type="predicted"/>
<dbReference type="CDD" id="cd02214">
    <property type="entry name" value="cupin_MJ1618"/>
    <property type="match status" value="1"/>
</dbReference>
<feature type="domain" description="Cupin type-2" evidence="1">
    <location>
        <begin position="39"/>
        <end position="106"/>
    </location>
</feature>
<dbReference type="Pfam" id="PF07883">
    <property type="entry name" value="Cupin_2"/>
    <property type="match status" value="1"/>
</dbReference>
<keyword evidence="3" id="KW-1185">Reference proteome</keyword>
<dbReference type="EMBL" id="JABXWD010000270">
    <property type="protein sequence ID" value="MBV6342514.1"/>
    <property type="molecule type" value="Genomic_DNA"/>
</dbReference>
<comment type="caution">
    <text evidence="2">The sequence shown here is derived from an EMBL/GenBank/DDBJ whole genome shotgun (WGS) entry which is preliminary data.</text>
</comment>
<dbReference type="RefSeq" id="WP_218253130.1">
    <property type="nucleotide sequence ID" value="NZ_JABXWD010000270.1"/>
</dbReference>
<dbReference type="PANTHER" id="PTHR36114:SF4">
    <property type="entry name" value="CUPIN 2 CONSERVED BARREL DOMAIN-CONTAINING PROTEIN"/>
    <property type="match status" value="1"/>
</dbReference>